<gene>
    <name evidence="2" type="ORF">Q5Y73_14030</name>
</gene>
<evidence type="ECO:0000313" key="2">
    <source>
        <dbReference type="EMBL" id="MDP5275231.1"/>
    </source>
</evidence>
<evidence type="ECO:0000313" key="3">
    <source>
        <dbReference type="Proteomes" id="UP001231941"/>
    </source>
</evidence>
<dbReference type="RefSeq" id="WP_305992540.1">
    <property type="nucleotide sequence ID" value="NZ_JAVAMP010000006.1"/>
</dbReference>
<reference evidence="2 3" key="1">
    <citation type="submission" date="2023-08" db="EMBL/GenBank/DDBJ databases">
        <authorList>
            <person name="Park J.-S."/>
        </authorList>
    </citation>
    <scope>NUCLEOTIDE SEQUENCE [LARGE SCALE GENOMIC DNA]</scope>
    <source>
        <strain evidence="2 3">2205SS18-9</strain>
    </source>
</reference>
<keyword evidence="1" id="KW-1133">Transmembrane helix</keyword>
<dbReference type="Proteomes" id="UP001231941">
    <property type="component" value="Unassembled WGS sequence"/>
</dbReference>
<keyword evidence="1" id="KW-0812">Transmembrane</keyword>
<feature type="transmembrane region" description="Helical" evidence="1">
    <location>
        <begin position="76"/>
        <end position="96"/>
    </location>
</feature>
<protein>
    <submittedName>
        <fullName evidence="2">Acetyl-CoA acetyltransferase</fullName>
    </submittedName>
</protein>
<accession>A0ABT9J0S8</accession>
<keyword evidence="3" id="KW-1185">Reference proteome</keyword>
<keyword evidence="1" id="KW-0472">Membrane</keyword>
<proteinExistence type="predicted"/>
<sequence length="97" mass="11520">MISNVQPQLIWQNEPHKVQLLRQMRDEAKAICYRNINRHVSIQTIDGELHEGTIVKVDRDHLYLRVHSNQHRTRQYFDGGFIIPLVLFNLLTISLLY</sequence>
<dbReference type="EMBL" id="JAVAMP010000006">
    <property type="protein sequence ID" value="MDP5275231.1"/>
    <property type="molecule type" value="Genomic_DNA"/>
</dbReference>
<organism evidence="2 3">
    <name type="scientific">Chengkuizengella axinellae</name>
    <dbReference type="NCBI Taxonomy" id="3064388"/>
    <lineage>
        <taxon>Bacteria</taxon>
        <taxon>Bacillati</taxon>
        <taxon>Bacillota</taxon>
        <taxon>Bacilli</taxon>
        <taxon>Bacillales</taxon>
        <taxon>Paenibacillaceae</taxon>
        <taxon>Chengkuizengella</taxon>
    </lineage>
</organism>
<name>A0ABT9J0S8_9BACL</name>
<comment type="caution">
    <text evidence="2">The sequence shown here is derived from an EMBL/GenBank/DDBJ whole genome shotgun (WGS) entry which is preliminary data.</text>
</comment>
<evidence type="ECO:0000256" key="1">
    <source>
        <dbReference type="SAM" id="Phobius"/>
    </source>
</evidence>